<dbReference type="SUPFAM" id="SSF64288">
    <property type="entry name" value="Chorismate lyase-like"/>
    <property type="match status" value="1"/>
</dbReference>
<dbReference type="Gene3D" id="1.10.10.10">
    <property type="entry name" value="Winged helix-like DNA-binding domain superfamily/Winged helix DNA-binding domain"/>
    <property type="match status" value="1"/>
</dbReference>
<feature type="domain" description="HTH gntR-type" evidence="4">
    <location>
        <begin position="7"/>
        <end position="75"/>
    </location>
</feature>
<dbReference type="PANTHER" id="PTHR44846">
    <property type="entry name" value="MANNOSYL-D-GLYCERATE TRANSPORT/METABOLISM SYSTEM REPRESSOR MNGR-RELATED"/>
    <property type="match status" value="1"/>
</dbReference>
<accession>X7EJP0</accession>
<dbReference type="GO" id="GO:0003677">
    <property type="term" value="F:DNA binding"/>
    <property type="evidence" value="ECO:0007669"/>
    <property type="project" value="UniProtKB-KW"/>
</dbReference>
<dbReference type="PANTHER" id="PTHR44846:SF1">
    <property type="entry name" value="MANNOSYL-D-GLYCERATE TRANSPORT_METABOLISM SYSTEM REPRESSOR MNGR-RELATED"/>
    <property type="match status" value="1"/>
</dbReference>
<reference evidence="5 6" key="1">
    <citation type="submission" date="2014-01" db="EMBL/GenBank/DDBJ databases">
        <title>Roseivivax halodurans JCM 10272 Genome Sequencing.</title>
        <authorList>
            <person name="Lai Q."/>
            <person name="Li G."/>
            <person name="Shao Z."/>
        </authorList>
    </citation>
    <scope>NUCLEOTIDE SEQUENCE [LARGE SCALE GENOMIC DNA]</scope>
    <source>
        <strain evidence="5 6">JCM 10272</strain>
    </source>
</reference>
<dbReference type="InterPro" id="IPR000524">
    <property type="entry name" value="Tscrpt_reg_HTH_GntR"/>
</dbReference>
<evidence type="ECO:0000256" key="1">
    <source>
        <dbReference type="ARBA" id="ARBA00023015"/>
    </source>
</evidence>
<dbReference type="PROSITE" id="PS50949">
    <property type="entry name" value="HTH_GNTR"/>
    <property type="match status" value="1"/>
</dbReference>
<dbReference type="RefSeq" id="WP_037260135.1">
    <property type="nucleotide sequence ID" value="NZ_JALZ01000005.1"/>
</dbReference>
<evidence type="ECO:0000256" key="3">
    <source>
        <dbReference type="ARBA" id="ARBA00023163"/>
    </source>
</evidence>
<dbReference type="EMBL" id="JALZ01000005">
    <property type="protein sequence ID" value="ETX15366.1"/>
    <property type="molecule type" value="Genomic_DNA"/>
</dbReference>
<dbReference type="STRING" id="1449350.OCH239_16190"/>
<dbReference type="OrthoDB" id="9794015at2"/>
<dbReference type="SUPFAM" id="SSF46785">
    <property type="entry name" value="Winged helix' DNA-binding domain"/>
    <property type="match status" value="1"/>
</dbReference>
<comment type="caution">
    <text evidence="5">The sequence shown here is derived from an EMBL/GenBank/DDBJ whole genome shotgun (WGS) entry which is preliminary data.</text>
</comment>
<evidence type="ECO:0000313" key="5">
    <source>
        <dbReference type="EMBL" id="ETX15366.1"/>
    </source>
</evidence>
<dbReference type="Pfam" id="PF07702">
    <property type="entry name" value="UTRA"/>
    <property type="match status" value="1"/>
</dbReference>
<sequence length="233" mass="26079">MNERHALPLYVQLSEMLIREIKAGRYSEGERLPPEREMAASLGTSVGTLRKALADLTAKGMLERRQGSGNYIRARSDARSVYAFFRVELIEGGGLPRADLLSLDLCPREAAPIPFGTAERAFRIRRLRSLNHRPAVLEEIWLDGAHAETIDPDELSESLYLYYRERLDLWISRVEDRLTTSPVPDWAPPAFGVAPGASTLLFSRRGWAQGGDLAEVSLNWIDTSVATYVSRHG</sequence>
<organism evidence="5 6">
    <name type="scientific">Roseivivax halodurans JCM 10272</name>
    <dbReference type="NCBI Taxonomy" id="1449350"/>
    <lineage>
        <taxon>Bacteria</taxon>
        <taxon>Pseudomonadati</taxon>
        <taxon>Pseudomonadota</taxon>
        <taxon>Alphaproteobacteria</taxon>
        <taxon>Rhodobacterales</taxon>
        <taxon>Roseobacteraceae</taxon>
        <taxon>Roseivivax</taxon>
    </lineage>
</organism>
<dbReference type="InterPro" id="IPR028978">
    <property type="entry name" value="Chorismate_lyase_/UTRA_dom_sf"/>
</dbReference>
<evidence type="ECO:0000256" key="2">
    <source>
        <dbReference type="ARBA" id="ARBA00023125"/>
    </source>
</evidence>
<dbReference type="SMART" id="SM00866">
    <property type="entry name" value="UTRA"/>
    <property type="match status" value="1"/>
</dbReference>
<keyword evidence="2" id="KW-0238">DNA-binding</keyword>
<dbReference type="InterPro" id="IPR050679">
    <property type="entry name" value="Bact_HTH_transcr_reg"/>
</dbReference>
<dbReference type="GO" id="GO:0045892">
    <property type="term" value="P:negative regulation of DNA-templated transcription"/>
    <property type="evidence" value="ECO:0007669"/>
    <property type="project" value="TreeGrafter"/>
</dbReference>
<dbReference type="Pfam" id="PF00392">
    <property type="entry name" value="GntR"/>
    <property type="match status" value="1"/>
</dbReference>
<keyword evidence="1" id="KW-0805">Transcription regulation</keyword>
<dbReference type="SMART" id="SM00345">
    <property type="entry name" value="HTH_GNTR"/>
    <property type="match status" value="1"/>
</dbReference>
<keyword evidence="6" id="KW-1185">Reference proteome</keyword>
<dbReference type="InterPro" id="IPR011663">
    <property type="entry name" value="UTRA"/>
</dbReference>
<dbReference type="eggNOG" id="COG2188">
    <property type="taxonomic scope" value="Bacteria"/>
</dbReference>
<protein>
    <submittedName>
        <fullName evidence="5">GntR family transcriptional regulator</fullName>
    </submittedName>
</protein>
<dbReference type="Gene3D" id="3.40.1410.10">
    <property type="entry name" value="Chorismate lyase-like"/>
    <property type="match status" value="1"/>
</dbReference>
<keyword evidence="3" id="KW-0804">Transcription</keyword>
<dbReference type="Proteomes" id="UP000022447">
    <property type="component" value="Unassembled WGS sequence"/>
</dbReference>
<dbReference type="GO" id="GO:0003700">
    <property type="term" value="F:DNA-binding transcription factor activity"/>
    <property type="evidence" value="ECO:0007669"/>
    <property type="project" value="InterPro"/>
</dbReference>
<dbReference type="CDD" id="cd07377">
    <property type="entry name" value="WHTH_GntR"/>
    <property type="match status" value="1"/>
</dbReference>
<dbReference type="InterPro" id="IPR036390">
    <property type="entry name" value="WH_DNA-bd_sf"/>
</dbReference>
<dbReference type="PRINTS" id="PR00035">
    <property type="entry name" value="HTHGNTR"/>
</dbReference>
<dbReference type="PATRIC" id="fig|1449350.3.peg.1359"/>
<proteinExistence type="predicted"/>
<dbReference type="InterPro" id="IPR036388">
    <property type="entry name" value="WH-like_DNA-bd_sf"/>
</dbReference>
<name>X7EJP0_9RHOB</name>
<evidence type="ECO:0000259" key="4">
    <source>
        <dbReference type="PROSITE" id="PS50949"/>
    </source>
</evidence>
<gene>
    <name evidence="5" type="ORF">OCH239_16190</name>
</gene>
<dbReference type="AlphaFoldDB" id="X7EJP0"/>
<evidence type="ECO:0000313" key="6">
    <source>
        <dbReference type="Proteomes" id="UP000022447"/>
    </source>
</evidence>